<reference evidence="12 13" key="1">
    <citation type="submission" date="2016-11" db="EMBL/GenBank/DDBJ databases">
        <title>Whole Genome Sequencing of Mucilaginibacter polytrichastri RG4-7(T) isolated from the moss sample.</title>
        <authorList>
            <person name="Li Y."/>
        </authorList>
    </citation>
    <scope>NUCLEOTIDE SEQUENCE [LARGE SCALE GENOMIC DNA]</scope>
    <source>
        <strain evidence="12 13">RG4-7</strain>
    </source>
</reference>
<dbReference type="RefSeq" id="WP_074490193.1">
    <property type="nucleotide sequence ID" value="NZ_FPAM01000006.1"/>
</dbReference>
<dbReference type="InterPro" id="IPR000192">
    <property type="entry name" value="Aminotrans_V_dom"/>
</dbReference>
<dbReference type="Gene3D" id="3.40.640.10">
    <property type="entry name" value="Type I PLP-dependent aspartate aminotransferase-like (Major domain)"/>
    <property type="match status" value="1"/>
</dbReference>
<keyword evidence="4" id="KW-0808">Transferase</keyword>
<name>A0A1Q6A0V2_9SPHI</name>
<organism evidence="12 13">
    <name type="scientific">Mucilaginibacter polytrichastri</name>
    <dbReference type="NCBI Taxonomy" id="1302689"/>
    <lineage>
        <taxon>Bacteria</taxon>
        <taxon>Pseudomonadati</taxon>
        <taxon>Bacteroidota</taxon>
        <taxon>Sphingobacteriia</taxon>
        <taxon>Sphingobacteriales</taxon>
        <taxon>Sphingobacteriaceae</taxon>
        <taxon>Mucilaginibacter</taxon>
    </lineage>
</organism>
<protein>
    <recommendedName>
        <fullName evidence="3">cysteine desulfurase</fullName>
        <ecNumber evidence="3">2.8.1.7</ecNumber>
    </recommendedName>
</protein>
<comment type="caution">
    <text evidence="12">The sequence shown here is derived from an EMBL/GenBank/DDBJ whole genome shotgun (WGS) entry which is preliminary data.</text>
</comment>
<dbReference type="PIRSF" id="PIRSF005572">
    <property type="entry name" value="NifS"/>
    <property type="match status" value="1"/>
</dbReference>
<dbReference type="OrthoDB" id="9804366at2"/>
<keyword evidence="6" id="KW-0663">Pyridoxal phosphate</keyword>
<evidence type="ECO:0000313" key="12">
    <source>
        <dbReference type="EMBL" id="OKS87611.1"/>
    </source>
</evidence>
<evidence type="ECO:0000256" key="6">
    <source>
        <dbReference type="ARBA" id="ARBA00022898"/>
    </source>
</evidence>
<dbReference type="PROSITE" id="PS00595">
    <property type="entry name" value="AA_TRANSFER_CLASS_5"/>
    <property type="match status" value="1"/>
</dbReference>
<evidence type="ECO:0000256" key="5">
    <source>
        <dbReference type="ARBA" id="ARBA00022723"/>
    </source>
</evidence>
<proteinExistence type="inferred from homology"/>
<evidence type="ECO:0000256" key="1">
    <source>
        <dbReference type="ARBA" id="ARBA00001933"/>
    </source>
</evidence>
<dbReference type="PANTHER" id="PTHR11601:SF34">
    <property type="entry name" value="CYSTEINE DESULFURASE"/>
    <property type="match status" value="1"/>
</dbReference>
<evidence type="ECO:0000259" key="11">
    <source>
        <dbReference type="Pfam" id="PF00266"/>
    </source>
</evidence>
<comment type="cofactor">
    <cofactor evidence="1 10">
        <name>pyridoxal 5'-phosphate</name>
        <dbReference type="ChEBI" id="CHEBI:597326"/>
    </cofactor>
</comment>
<dbReference type="Pfam" id="PF00266">
    <property type="entry name" value="Aminotran_5"/>
    <property type="match status" value="1"/>
</dbReference>
<comment type="catalytic activity">
    <reaction evidence="9">
        <text>(sulfur carrier)-H + L-cysteine = (sulfur carrier)-SH + L-alanine</text>
        <dbReference type="Rhea" id="RHEA:43892"/>
        <dbReference type="Rhea" id="RHEA-COMP:14737"/>
        <dbReference type="Rhea" id="RHEA-COMP:14739"/>
        <dbReference type="ChEBI" id="CHEBI:29917"/>
        <dbReference type="ChEBI" id="CHEBI:35235"/>
        <dbReference type="ChEBI" id="CHEBI:57972"/>
        <dbReference type="ChEBI" id="CHEBI:64428"/>
        <dbReference type="EC" id="2.8.1.7"/>
    </reaction>
</comment>
<evidence type="ECO:0000256" key="4">
    <source>
        <dbReference type="ARBA" id="ARBA00022679"/>
    </source>
</evidence>
<dbReference type="InterPro" id="IPR015421">
    <property type="entry name" value="PyrdxlP-dep_Trfase_major"/>
</dbReference>
<evidence type="ECO:0000256" key="8">
    <source>
        <dbReference type="ARBA" id="ARBA00023014"/>
    </source>
</evidence>
<dbReference type="InterPro" id="IPR015422">
    <property type="entry name" value="PyrdxlP-dep_Trfase_small"/>
</dbReference>
<dbReference type="AlphaFoldDB" id="A0A1Q6A0V2"/>
<dbReference type="SUPFAM" id="SSF53383">
    <property type="entry name" value="PLP-dependent transferases"/>
    <property type="match status" value="1"/>
</dbReference>
<evidence type="ECO:0000256" key="2">
    <source>
        <dbReference type="ARBA" id="ARBA00006490"/>
    </source>
</evidence>
<dbReference type="PANTHER" id="PTHR11601">
    <property type="entry name" value="CYSTEINE DESULFURYLASE FAMILY MEMBER"/>
    <property type="match status" value="1"/>
</dbReference>
<dbReference type="EC" id="2.8.1.7" evidence="3"/>
<dbReference type="InterPro" id="IPR016454">
    <property type="entry name" value="Cysteine_dSase"/>
</dbReference>
<feature type="domain" description="Aminotransferase class V" evidence="11">
    <location>
        <begin position="3"/>
        <end position="365"/>
    </location>
</feature>
<dbReference type="GO" id="GO:0046872">
    <property type="term" value="F:metal ion binding"/>
    <property type="evidence" value="ECO:0007669"/>
    <property type="project" value="UniProtKB-KW"/>
</dbReference>
<keyword evidence="8" id="KW-0411">Iron-sulfur</keyword>
<dbReference type="STRING" id="1302689.RG47T_3072"/>
<dbReference type="InterPro" id="IPR015424">
    <property type="entry name" value="PyrdxlP-dep_Trfase"/>
</dbReference>
<gene>
    <name evidence="12" type="ORF">RG47T_3072</name>
</gene>
<dbReference type="Proteomes" id="UP000186720">
    <property type="component" value="Unassembled WGS sequence"/>
</dbReference>
<evidence type="ECO:0000256" key="9">
    <source>
        <dbReference type="ARBA" id="ARBA00050776"/>
    </source>
</evidence>
<evidence type="ECO:0000256" key="3">
    <source>
        <dbReference type="ARBA" id="ARBA00012239"/>
    </source>
</evidence>
<keyword evidence="7" id="KW-0408">Iron</keyword>
<dbReference type="Gene3D" id="1.10.260.50">
    <property type="match status" value="1"/>
</dbReference>
<evidence type="ECO:0000256" key="10">
    <source>
        <dbReference type="RuleBase" id="RU004504"/>
    </source>
</evidence>
<evidence type="ECO:0000313" key="13">
    <source>
        <dbReference type="Proteomes" id="UP000186720"/>
    </source>
</evidence>
<comment type="similarity">
    <text evidence="2">Belongs to the class-V pyridoxal-phosphate-dependent aminotransferase family. NifS/IscS subfamily.</text>
</comment>
<evidence type="ECO:0000256" key="7">
    <source>
        <dbReference type="ARBA" id="ARBA00023004"/>
    </source>
</evidence>
<dbReference type="Gene3D" id="3.90.1150.10">
    <property type="entry name" value="Aspartate Aminotransferase, domain 1"/>
    <property type="match status" value="1"/>
</dbReference>
<keyword evidence="13" id="KW-1185">Reference proteome</keyword>
<dbReference type="GO" id="GO:0051536">
    <property type="term" value="F:iron-sulfur cluster binding"/>
    <property type="evidence" value="ECO:0007669"/>
    <property type="project" value="UniProtKB-KW"/>
</dbReference>
<dbReference type="InterPro" id="IPR020578">
    <property type="entry name" value="Aminotrans_V_PyrdxlP_BS"/>
</dbReference>
<dbReference type="EMBL" id="MPPL01000001">
    <property type="protein sequence ID" value="OKS87611.1"/>
    <property type="molecule type" value="Genomic_DNA"/>
</dbReference>
<sequence>MRVYLDNAATTPLDKEVFTAMTPYLLDHFGNPSSLHEHGRKVKDAIETARATIARLLNAEPEEIIFTSGGTEADNTAILSAVKGQGITHVITTRFEHHAVLHTLEALQQKDGIKVSFIDADRQGNLDLNYLELLLDANPRSLVSVMHANNEVGNINDIAAIGNLCEKYNALFHTDTVQTIGHYRHDLKKLKVHFLAASAHKFHGPKGVGFIYCKKGIKLVQLIHGGGQEAKLRAGTENIHGIIGLAKALEIAYQDIDHHQRYIQGLKDYMIAQLTDLIPGIGFNGNSAVANKSLYTVLSVSLPSPVFARSLLQCLDEEGISVSGGSACSAGGVSHVLRALKADPLKDTIRFSFSKLNTVREIDYVIEKLAGIFQFEAA</sequence>
<accession>A0A1Q6A0V2</accession>
<keyword evidence="5" id="KW-0479">Metal-binding</keyword>
<dbReference type="GO" id="GO:0031071">
    <property type="term" value="F:cysteine desulfurase activity"/>
    <property type="evidence" value="ECO:0007669"/>
    <property type="project" value="UniProtKB-EC"/>
</dbReference>